<name>L5L2T2_PTEAL</name>
<gene>
    <name evidence="2" type="ORF">PAL_GLEAN10007474</name>
</gene>
<organism evidence="2 3">
    <name type="scientific">Pteropus alecto</name>
    <name type="common">Black flying fox</name>
    <dbReference type="NCBI Taxonomy" id="9402"/>
    <lineage>
        <taxon>Eukaryota</taxon>
        <taxon>Metazoa</taxon>
        <taxon>Chordata</taxon>
        <taxon>Craniata</taxon>
        <taxon>Vertebrata</taxon>
        <taxon>Euteleostomi</taxon>
        <taxon>Mammalia</taxon>
        <taxon>Eutheria</taxon>
        <taxon>Laurasiatheria</taxon>
        <taxon>Chiroptera</taxon>
        <taxon>Yinpterochiroptera</taxon>
        <taxon>Pteropodoidea</taxon>
        <taxon>Pteropodidae</taxon>
        <taxon>Pteropodinae</taxon>
        <taxon>Pteropus</taxon>
    </lineage>
</organism>
<feature type="region of interest" description="Disordered" evidence="1">
    <location>
        <begin position="162"/>
        <end position="189"/>
    </location>
</feature>
<dbReference type="Gene3D" id="3.50.50.60">
    <property type="entry name" value="FAD/NAD(P)-binding domain"/>
    <property type="match status" value="1"/>
</dbReference>
<dbReference type="InParanoid" id="L5L2T2"/>
<keyword evidence="3" id="KW-1185">Reference proteome</keyword>
<dbReference type="STRING" id="9402.L5L2T2"/>
<dbReference type="Proteomes" id="UP000010552">
    <property type="component" value="Unassembled WGS sequence"/>
</dbReference>
<evidence type="ECO:0000256" key="1">
    <source>
        <dbReference type="SAM" id="MobiDB-lite"/>
    </source>
</evidence>
<proteinExistence type="predicted"/>
<dbReference type="InterPro" id="IPR036188">
    <property type="entry name" value="FAD/NAD-bd_sf"/>
</dbReference>
<dbReference type="AlphaFoldDB" id="L5L2T2"/>
<accession>L5L2T2</accession>
<reference evidence="3" key="1">
    <citation type="journal article" date="2013" name="Science">
        <title>Comparative analysis of bat genomes provides insight into the evolution of flight and immunity.</title>
        <authorList>
            <person name="Zhang G."/>
            <person name="Cowled C."/>
            <person name="Shi Z."/>
            <person name="Huang Z."/>
            <person name="Bishop-Lilly K.A."/>
            <person name="Fang X."/>
            <person name="Wynne J.W."/>
            <person name="Xiong Z."/>
            <person name="Baker M.L."/>
            <person name="Zhao W."/>
            <person name="Tachedjian M."/>
            <person name="Zhu Y."/>
            <person name="Zhou P."/>
            <person name="Jiang X."/>
            <person name="Ng J."/>
            <person name="Yang L."/>
            <person name="Wu L."/>
            <person name="Xiao J."/>
            <person name="Feng Y."/>
            <person name="Chen Y."/>
            <person name="Sun X."/>
            <person name="Zhang Y."/>
            <person name="Marsh G.A."/>
            <person name="Crameri G."/>
            <person name="Broder C.C."/>
            <person name="Frey K.G."/>
            <person name="Wang L.F."/>
            <person name="Wang J."/>
        </authorList>
    </citation>
    <scope>NUCLEOTIDE SEQUENCE [LARGE SCALE GENOMIC DNA]</scope>
</reference>
<protein>
    <submittedName>
        <fullName evidence="2">Protein MICAL-2</fullName>
    </submittedName>
</protein>
<evidence type="ECO:0000313" key="2">
    <source>
        <dbReference type="EMBL" id="ELK18034.1"/>
    </source>
</evidence>
<evidence type="ECO:0000313" key="3">
    <source>
        <dbReference type="Proteomes" id="UP000010552"/>
    </source>
</evidence>
<sequence length="189" mass="21121">MGENEDEKQTQAGQVFENFVQASTCKGTLQAFNILTRHLDLDPLDHRNFYSKLKSKVTTWKAKALWYKLDKRGSHKEYKRGKSCMNTKLGVAGPWKCLGPTHYEVPELHSGRQREFPSHMPYTHHTPLGPFSFLPLASVPTLPVSKLLSTLSSEALNPCGSSSFHLSPSPSNPPQGHTLEFVPAQNFST</sequence>
<dbReference type="EMBL" id="KB030357">
    <property type="protein sequence ID" value="ELK18034.1"/>
    <property type="molecule type" value="Genomic_DNA"/>
</dbReference>